<evidence type="ECO:0000313" key="2">
    <source>
        <dbReference type="Proteomes" id="UP000619486"/>
    </source>
</evidence>
<dbReference type="RefSeq" id="WP_229833035.1">
    <property type="nucleotide sequence ID" value="NZ_BMQQ01000012.1"/>
</dbReference>
<dbReference type="Pfam" id="PF19979">
    <property type="entry name" value="DUF6415"/>
    <property type="match status" value="1"/>
</dbReference>
<keyword evidence="2" id="KW-1185">Reference proteome</keyword>
<reference evidence="1" key="2">
    <citation type="submission" date="2020-09" db="EMBL/GenBank/DDBJ databases">
        <authorList>
            <person name="Sun Q."/>
            <person name="Ohkuma M."/>
        </authorList>
    </citation>
    <scope>NUCLEOTIDE SEQUENCE</scope>
    <source>
        <strain evidence="1">JCM 3172</strain>
    </source>
</reference>
<comment type="caution">
    <text evidence="1">The sequence shown here is derived from an EMBL/GenBank/DDBJ whole genome shotgun (WGS) entry which is preliminary data.</text>
</comment>
<proteinExistence type="predicted"/>
<evidence type="ECO:0000313" key="1">
    <source>
        <dbReference type="EMBL" id="GGT38883.1"/>
    </source>
</evidence>
<sequence length="152" mass="16624">MQERHDRPTGYVEIPLGPVLAEAADAIVTHVEETAELNIRRAIGMRDHPGEQALTDLTRLLVAHCTSLADGVRAVPEERRTVRGITSLMTWETLVASGPEPGPLGTWSHARHLAQVARDMLDEVRSYRNQEASFVARPGLPPLALGPKGTRP</sequence>
<dbReference type="Proteomes" id="UP000619486">
    <property type="component" value="Unassembled WGS sequence"/>
</dbReference>
<accession>A0A918H5K6</accession>
<name>A0A918H5K6_9ACTN</name>
<dbReference type="EMBL" id="BMQQ01000012">
    <property type="protein sequence ID" value="GGT38883.1"/>
    <property type="molecule type" value="Genomic_DNA"/>
</dbReference>
<reference evidence="1" key="1">
    <citation type="journal article" date="2014" name="Int. J. Syst. Evol. Microbiol.">
        <title>Complete genome sequence of Corynebacterium casei LMG S-19264T (=DSM 44701T), isolated from a smear-ripened cheese.</title>
        <authorList>
            <consortium name="US DOE Joint Genome Institute (JGI-PGF)"/>
            <person name="Walter F."/>
            <person name="Albersmeier A."/>
            <person name="Kalinowski J."/>
            <person name="Ruckert C."/>
        </authorList>
    </citation>
    <scope>NUCLEOTIDE SEQUENCE</scope>
    <source>
        <strain evidence="1">JCM 3172</strain>
    </source>
</reference>
<protein>
    <submittedName>
        <fullName evidence="1">Uncharacterized protein</fullName>
    </submittedName>
</protein>
<gene>
    <name evidence="1" type="ORF">GCM10014713_35840</name>
</gene>
<organism evidence="1 2">
    <name type="scientific">Streptomyces purpureus</name>
    <dbReference type="NCBI Taxonomy" id="1951"/>
    <lineage>
        <taxon>Bacteria</taxon>
        <taxon>Bacillati</taxon>
        <taxon>Actinomycetota</taxon>
        <taxon>Actinomycetes</taxon>
        <taxon>Kitasatosporales</taxon>
        <taxon>Streptomycetaceae</taxon>
        <taxon>Streptomyces</taxon>
    </lineage>
</organism>
<dbReference type="AlphaFoldDB" id="A0A918H5K6"/>
<dbReference type="InterPro" id="IPR046300">
    <property type="entry name" value="DUF6415"/>
</dbReference>